<comment type="caution">
    <text evidence="3">The sequence shown here is derived from an EMBL/GenBank/DDBJ whole genome shotgun (WGS) entry which is preliminary data.</text>
</comment>
<organism evidence="3 4">
    <name type="scientific">Sphingomonas oligophenolica</name>
    <dbReference type="NCBI Taxonomy" id="301154"/>
    <lineage>
        <taxon>Bacteria</taxon>
        <taxon>Pseudomonadati</taxon>
        <taxon>Pseudomonadota</taxon>
        <taxon>Alphaproteobacteria</taxon>
        <taxon>Sphingomonadales</taxon>
        <taxon>Sphingomonadaceae</taxon>
        <taxon>Sphingomonas</taxon>
    </lineage>
</organism>
<dbReference type="InterPro" id="IPR036291">
    <property type="entry name" value="NAD(P)-bd_dom_sf"/>
</dbReference>
<dbReference type="Proteomes" id="UP001419910">
    <property type="component" value="Unassembled WGS sequence"/>
</dbReference>
<evidence type="ECO:0000313" key="3">
    <source>
        <dbReference type="EMBL" id="MEN2792666.1"/>
    </source>
</evidence>
<dbReference type="RefSeq" id="WP_343892219.1">
    <property type="nucleotide sequence ID" value="NZ_BAAAEH010000055.1"/>
</dbReference>
<dbReference type="CDD" id="cd05233">
    <property type="entry name" value="SDR_c"/>
    <property type="match status" value="1"/>
</dbReference>
<name>A0ABU9YA26_9SPHN</name>
<reference evidence="3 4" key="1">
    <citation type="submission" date="2024-05" db="EMBL/GenBank/DDBJ databases">
        <authorList>
            <person name="Liu Q."/>
            <person name="Xin Y.-H."/>
        </authorList>
    </citation>
    <scope>NUCLEOTIDE SEQUENCE [LARGE SCALE GENOMIC DNA]</scope>
    <source>
        <strain evidence="3 4">CGMCC 1.10181</strain>
    </source>
</reference>
<dbReference type="EMBL" id="JBDIME010000031">
    <property type="protein sequence ID" value="MEN2792666.1"/>
    <property type="molecule type" value="Genomic_DNA"/>
</dbReference>
<evidence type="ECO:0000313" key="4">
    <source>
        <dbReference type="Proteomes" id="UP001419910"/>
    </source>
</evidence>
<dbReference type="Pfam" id="PF13561">
    <property type="entry name" value="adh_short_C2"/>
    <property type="match status" value="1"/>
</dbReference>
<dbReference type="PANTHER" id="PTHR24321">
    <property type="entry name" value="DEHYDROGENASES, SHORT CHAIN"/>
    <property type="match status" value="1"/>
</dbReference>
<proteinExistence type="inferred from homology"/>
<keyword evidence="4" id="KW-1185">Reference proteome</keyword>
<sequence>MAKQDIPGGDPTPPRLAGRVAIVAGAGGAIGRGIALRLCREGASVAIVDADPEAAQQASEMIRETGGSAWAAGDSPSDRTTADVAVERVLSRFGQIDILVAAADYRTHWQPIADKSAASFAEAMRSFNEALFLMQAVYPVMRQAGGGSIIALGTTYGHFTQPYIADYIAAKEAIKAMVRSAAQEWGPFNIRVNLLEAAADTKEFQLYRTRRGAEEIDAALAMVPIPYRGDVVRDIGGAALFLASDDSRYITGEIIRADGGEHLATPVFEPDLTLAELI</sequence>
<comment type="similarity">
    <text evidence="1">Belongs to the short-chain dehydrogenases/reductases (SDR) family.</text>
</comment>
<evidence type="ECO:0000256" key="2">
    <source>
        <dbReference type="ARBA" id="ARBA00023002"/>
    </source>
</evidence>
<evidence type="ECO:0000256" key="1">
    <source>
        <dbReference type="ARBA" id="ARBA00006484"/>
    </source>
</evidence>
<keyword evidence="2" id="KW-0560">Oxidoreductase</keyword>
<dbReference type="SUPFAM" id="SSF51735">
    <property type="entry name" value="NAD(P)-binding Rossmann-fold domains"/>
    <property type="match status" value="1"/>
</dbReference>
<accession>A0ABU9YA26</accession>
<dbReference type="PANTHER" id="PTHR24321:SF8">
    <property type="entry name" value="ESTRADIOL 17-BETA-DEHYDROGENASE 8-RELATED"/>
    <property type="match status" value="1"/>
</dbReference>
<gene>
    <name evidence="3" type="ORF">ABC974_23765</name>
</gene>
<dbReference type="Gene3D" id="3.40.50.720">
    <property type="entry name" value="NAD(P)-binding Rossmann-like Domain"/>
    <property type="match status" value="1"/>
</dbReference>
<protein>
    <submittedName>
        <fullName evidence="3">SDR family oxidoreductase</fullName>
    </submittedName>
</protein>
<dbReference type="PRINTS" id="PR00081">
    <property type="entry name" value="GDHRDH"/>
</dbReference>
<dbReference type="InterPro" id="IPR002347">
    <property type="entry name" value="SDR_fam"/>
</dbReference>